<dbReference type="AlphaFoldDB" id="A0A095ZFH7"/>
<protein>
    <recommendedName>
        <fullName evidence="1">Helix-turn-helix domain-containing protein</fullName>
    </recommendedName>
</protein>
<dbReference type="EMBL" id="JRNE01000040">
    <property type="protein sequence ID" value="KGF17392.1"/>
    <property type="molecule type" value="Genomic_DNA"/>
</dbReference>
<feature type="domain" description="Helix-turn-helix" evidence="1">
    <location>
        <begin position="8"/>
        <end position="60"/>
    </location>
</feature>
<dbReference type="RefSeq" id="WP_035121236.1">
    <property type="nucleotide sequence ID" value="NZ_JRNE01000040.1"/>
</dbReference>
<evidence type="ECO:0000313" key="3">
    <source>
        <dbReference type="Proteomes" id="UP000029548"/>
    </source>
</evidence>
<accession>A0A095ZFH7</accession>
<proteinExistence type="predicted"/>
<evidence type="ECO:0000259" key="1">
    <source>
        <dbReference type="Pfam" id="PF12728"/>
    </source>
</evidence>
<name>A0A095ZFH7_9CORY</name>
<dbReference type="Pfam" id="PF12728">
    <property type="entry name" value="HTH_17"/>
    <property type="match status" value="1"/>
</dbReference>
<reference evidence="2 3" key="1">
    <citation type="submission" date="2014-07" db="EMBL/GenBank/DDBJ databases">
        <authorList>
            <person name="McCorrison J."/>
            <person name="Sanka R."/>
            <person name="Torralba M."/>
            <person name="Gillis M."/>
            <person name="Haft D.H."/>
            <person name="Methe B."/>
            <person name="Sutton G."/>
            <person name="Nelson K.E."/>
        </authorList>
    </citation>
    <scope>NUCLEOTIDE SEQUENCE [LARGE SCALE GENOMIC DNA]</scope>
    <source>
        <strain evidence="2 3">DNF00450</strain>
    </source>
</reference>
<dbReference type="GO" id="GO:0003677">
    <property type="term" value="F:DNA binding"/>
    <property type="evidence" value="ECO:0007669"/>
    <property type="project" value="InterPro"/>
</dbReference>
<dbReference type="NCBIfam" id="TIGR01764">
    <property type="entry name" value="excise"/>
    <property type="match status" value="1"/>
</dbReference>
<gene>
    <name evidence="2" type="ORF">HMPREF1650_04335</name>
</gene>
<dbReference type="InterPro" id="IPR010093">
    <property type="entry name" value="SinI_DNA-bd"/>
</dbReference>
<comment type="caution">
    <text evidence="2">The sequence shown here is derived from an EMBL/GenBank/DDBJ whole genome shotgun (WGS) entry which is preliminary data.</text>
</comment>
<evidence type="ECO:0000313" key="2">
    <source>
        <dbReference type="EMBL" id="KGF17392.1"/>
    </source>
</evidence>
<dbReference type="InterPro" id="IPR041657">
    <property type="entry name" value="HTH_17"/>
</dbReference>
<organism evidence="2 3">
    <name type="scientific">Corynebacterium freneyi DNF00450</name>
    <dbReference type="NCBI Taxonomy" id="1287475"/>
    <lineage>
        <taxon>Bacteria</taxon>
        <taxon>Bacillati</taxon>
        <taxon>Actinomycetota</taxon>
        <taxon>Actinomycetes</taxon>
        <taxon>Mycobacteriales</taxon>
        <taxon>Corynebacteriaceae</taxon>
        <taxon>Corynebacterium</taxon>
    </lineage>
</organism>
<dbReference type="Proteomes" id="UP000029548">
    <property type="component" value="Unassembled WGS sequence"/>
</dbReference>
<sequence length="64" mass="7422">MSTVPEPYMTGPEICEYLRIDASQLSRMARREVNRLPATKHLGMGWRARRTDLDAWMTRQEVAA</sequence>